<dbReference type="PANTHER" id="PTHR43739:SF5">
    <property type="entry name" value="EXO-ALPHA-SIALIDASE"/>
    <property type="match status" value="1"/>
</dbReference>
<dbReference type="InterPro" id="IPR045584">
    <property type="entry name" value="Pilin-like"/>
</dbReference>
<keyword evidence="1" id="KW-0812">Transmembrane</keyword>
<dbReference type="Proteomes" id="UP000228533">
    <property type="component" value="Unassembled WGS sequence"/>
</dbReference>
<accession>A0A2M6WSN2</accession>
<dbReference type="EMBL" id="PFAM01000023">
    <property type="protein sequence ID" value="PIT95798.1"/>
    <property type="molecule type" value="Genomic_DNA"/>
</dbReference>
<protein>
    <recommendedName>
        <fullName evidence="4">Photosynthesis system II assembly factor Ycf48/Hcf136-like domain-containing protein</fullName>
    </recommendedName>
</protein>
<name>A0A2M6WSN2_9BACT</name>
<dbReference type="Gene3D" id="3.30.700.10">
    <property type="entry name" value="Glycoprotein, Type 4 Pilin"/>
    <property type="match status" value="1"/>
</dbReference>
<dbReference type="InterPro" id="IPR052025">
    <property type="entry name" value="Xyloglucanase_GH74"/>
</dbReference>
<gene>
    <name evidence="2" type="ORF">COT94_04405</name>
</gene>
<proteinExistence type="predicted"/>
<evidence type="ECO:0000313" key="2">
    <source>
        <dbReference type="EMBL" id="PIT95798.1"/>
    </source>
</evidence>
<sequence>MLILKKNASILKLSLRQQAFTLVEILTTISLIAIIVSVSIVIVTKLRTNAEDITYLNAVTNVQTALNSYKIETGFYPSTLIPGQPLISPIGKTFLSAGPTQSGKIANCPISDYTYTVTNNGLSYNYKYCLNKSSINNCSSQISYVANPSGITSLGLCNNTCCSVGQICFNNTCCTRQCSNKDCGDDGCGGSCGDCSAPNTCGGAGVTGVCGCISETNIAFCTRNNQTCGPLTALDNCGISRTVAACDTCDGKTCGDSGCNTTSCGSCIAPKTCGGAGVANTCGCTPNCSGKTCGDDGCGGVCGTCSGTQVCGGAGVANTCGCFPGVCGENCGTCSTQPFIIWTEVFGQGQLYRVARDRQDNTKLVASMSGGSVYISNDNGTTWTKTSTLTFGKPYDVASANNGSTLYVGMYANSSYNQPGIAKSINRGSTWSKIYSTDTRALATSNDGQKVLVANTPVSKLSLSTNSGSTFSSIATPGTALWLSVSMSSDGTKMAAIGKFTNSYAVWVSTDSGTTWNNTLTVNDYSGNSYMAQLAYSGDGTKLFAIINANFPVYKSTDGGLTFTSGNNGLWASLSVSSDGTKIGLTKITTAPSGDFYLSTNSGTNYSKVNTNSLTTAYYLSSNYTDGSIICGGQISTNNGVTWSPFFYPYDWTAVAINSNGSTALALTSSNPNLPHFTTLFKTVNGGTTWARVFSSYQQDSIGKAVIMSEDTNHASFSIKSSSDRGFYTSNDLTTWKKLFSVPNAAYNNISGSYRLFYQIYNYENGAPAPIGQNYWAESDSSFSSISGGSSMSSDGLKIFVYQINGFLHISHDRGKSWMPKLFEQTRAWSSIANSNSGSTVAATINSGYIWVSTDSGVTWTEKTSSGSRAWSAIDVSSGGYFIAAAVNGGYIYLSTDNGTSWTALTGAGIRNWTSLKFSASSNKLIAASSYGPVSIAPIQ</sequence>
<evidence type="ECO:0000256" key="1">
    <source>
        <dbReference type="SAM" id="Phobius"/>
    </source>
</evidence>
<keyword evidence="1" id="KW-1133">Transmembrane helix</keyword>
<dbReference type="SUPFAM" id="SSF54523">
    <property type="entry name" value="Pili subunits"/>
    <property type="match status" value="1"/>
</dbReference>
<dbReference type="PANTHER" id="PTHR43739">
    <property type="entry name" value="XYLOGLUCANASE (EUROFUNG)"/>
    <property type="match status" value="1"/>
</dbReference>
<evidence type="ECO:0000313" key="3">
    <source>
        <dbReference type="Proteomes" id="UP000228533"/>
    </source>
</evidence>
<dbReference type="InterPro" id="IPR012902">
    <property type="entry name" value="N_methyl_site"/>
</dbReference>
<comment type="caution">
    <text evidence="2">The sequence shown here is derived from an EMBL/GenBank/DDBJ whole genome shotgun (WGS) entry which is preliminary data.</text>
</comment>
<dbReference type="CDD" id="cd15482">
    <property type="entry name" value="Sialidase_non-viral"/>
    <property type="match status" value="1"/>
</dbReference>
<dbReference type="GO" id="GO:0010411">
    <property type="term" value="P:xyloglucan metabolic process"/>
    <property type="evidence" value="ECO:0007669"/>
    <property type="project" value="TreeGrafter"/>
</dbReference>
<dbReference type="NCBIfam" id="TIGR02532">
    <property type="entry name" value="IV_pilin_GFxxxE"/>
    <property type="match status" value="1"/>
</dbReference>
<keyword evidence="1" id="KW-0472">Membrane</keyword>
<dbReference type="AlphaFoldDB" id="A0A2M6WSN2"/>
<dbReference type="Gene3D" id="2.130.10.10">
    <property type="entry name" value="YVTN repeat-like/Quinoprotein amine dehydrogenase"/>
    <property type="match status" value="3"/>
</dbReference>
<reference evidence="3" key="1">
    <citation type="submission" date="2017-09" db="EMBL/GenBank/DDBJ databases">
        <title>Depth-based differentiation of microbial function through sediment-hosted aquifers and enrichment of novel symbionts in the deep terrestrial subsurface.</title>
        <authorList>
            <person name="Probst A.J."/>
            <person name="Ladd B."/>
            <person name="Jarett J.K."/>
            <person name="Geller-Mcgrath D.E."/>
            <person name="Sieber C.M.K."/>
            <person name="Emerson J.B."/>
            <person name="Anantharaman K."/>
            <person name="Thomas B.C."/>
            <person name="Malmstrom R."/>
            <person name="Stieglmeier M."/>
            <person name="Klingl A."/>
            <person name="Woyke T."/>
            <person name="Ryan C.M."/>
            <person name="Banfield J.F."/>
        </authorList>
    </citation>
    <scope>NUCLEOTIDE SEQUENCE [LARGE SCALE GENOMIC DNA]</scope>
</reference>
<organism evidence="2 3">
    <name type="scientific">Candidatus Falkowbacteria bacterium CG10_big_fil_rev_8_21_14_0_10_37_14</name>
    <dbReference type="NCBI Taxonomy" id="1974561"/>
    <lineage>
        <taxon>Bacteria</taxon>
        <taxon>Candidatus Falkowiibacteriota</taxon>
    </lineage>
</organism>
<feature type="transmembrane region" description="Helical" evidence="1">
    <location>
        <begin position="21"/>
        <end position="43"/>
    </location>
</feature>
<dbReference type="InterPro" id="IPR015943">
    <property type="entry name" value="WD40/YVTN_repeat-like_dom_sf"/>
</dbReference>
<dbReference type="SUPFAM" id="SSF110296">
    <property type="entry name" value="Oligoxyloglucan reducing end-specific cellobiohydrolase"/>
    <property type="match status" value="3"/>
</dbReference>
<evidence type="ECO:0008006" key="4">
    <source>
        <dbReference type="Google" id="ProtNLM"/>
    </source>
</evidence>